<dbReference type="CDD" id="cd06464">
    <property type="entry name" value="ACD_sHsps-like"/>
    <property type="match status" value="1"/>
</dbReference>
<evidence type="ECO:0000313" key="5">
    <source>
        <dbReference type="Proteomes" id="UP000009173"/>
    </source>
</evidence>
<dbReference type="HOGENOM" id="CLU_046737_12_1_7"/>
<dbReference type="AlphaFoldDB" id="A0A0H3AAK0"/>
<sequence length="137" mass="15397">MVIDFSAFYELPRLIDRLAAEGESSFAASRGQAVFPPLNIGEDESAVYVRALIPGGDLSALDLTLTDKTLVLRGELPPVRGRYYRQERRTGPFQRVVLLNVPIDRDRVHAAMRDGVLEVVLPKAQQERLRTIHITTR</sequence>
<dbReference type="PROSITE" id="PS01031">
    <property type="entry name" value="SHSP"/>
    <property type="match status" value="1"/>
</dbReference>
<dbReference type="SUPFAM" id="SSF49764">
    <property type="entry name" value="HSP20-like chaperones"/>
    <property type="match status" value="1"/>
</dbReference>
<dbReference type="Pfam" id="PF00011">
    <property type="entry name" value="HSP20"/>
    <property type="match status" value="1"/>
</dbReference>
<dbReference type="RefSeq" id="WP_010937960.1">
    <property type="nucleotide sequence ID" value="NC_008751.1"/>
</dbReference>
<evidence type="ECO:0000256" key="1">
    <source>
        <dbReference type="PROSITE-ProRule" id="PRU00285"/>
    </source>
</evidence>
<dbReference type="Proteomes" id="UP000009173">
    <property type="component" value="Chromosome"/>
</dbReference>
<keyword evidence="4" id="KW-0346">Stress response</keyword>
<dbReference type="Gene3D" id="2.60.40.790">
    <property type="match status" value="1"/>
</dbReference>
<gene>
    <name evidence="4" type="ordered locus">Dvul_2303</name>
</gene>
<comment type="similarity">
    <text evidence="1 2">Belongs to the small heat shock protein (HSP20) family.</text>
</comment>
<organism evidence="4 5">
    <name type="scientific">Nitratidesulfovibrio vulgaris (strain DP4)</name>
    <name type="common">Desulfovibrio vulgaris</name>
    <dbReference type="NCBI Taxonomy" id="391774"/>
    <lineage>
        <taxon>Bacteria</taxon>
        <taxon>Pseudomonadati</taxon>
        <taxon>Thermodesulfobacteriota</taxon>
        <taxon>Desulfovibrionia</taxon>
        <taxon>Desulfovibrionales</taxon>
        <taxon>Desulfovibrionaceae</taxon>
        <taxon>Nitratidesulfovibrio</taxon>
    </lineage>
</organism>
<protein>
    <submittedName>
        <fullName evidence="4">Heat shock protein Hsp20</fullName>
    </submittedName>
</protein>
<evidence type="ECO:0000256" key="2">
    <source>
        <dbReference type="RuleBase" id="RU003616"/>
    </source>
</evidence>
<accession>A0A0H3AAK0</accession>
<dbReference type="InterPro" id="IPR008978">
    <property type="entry name" value="HSP20-like_chaperone"/>
</dbReference>
<dbReference type="SMR" id="A0A0H3AAK0"/>
<name>A0A0H3AAK0_NITV4</name>
<dbReference type="KEGG" id="dvl:Dvul_2303"/>
<feature type="domain" description="SHSP" evidence="3">
    <location>
        <begin position="29"/>
        <end position="137"/>
    </location>
</feature>
<dbReference type="InterPro" id="IPR002068">
    <property type="entry name" value="A-crystallin/Hsp20_dom"/>
</dbReference>
<evidence type="ECO:0000313" key="4">
    <source>
        <dbReference type="EMBL" id="ABM29319.1"/>
    </source>
</evidence>
<dbReference type="EMBL" id="CP000527">
    <property type="protein sequence ID" value="ABM29319.1"/>
    <property type="molecule type" value="Genomic_DNA"/>
</dbReference>
<evidence type="ECO:0000259" key="3">
    <source>
        <dbReference type="PROSITE" id="PS01031"/>
    </source>
</evidence>
<proteinExistence type="inferred from homology"/>
<reference evidence="5" key="1">
    <citation type="journal article" date="2009" name="Environ. Microbiol.">
        <title>Contribution of mobile genetic elements to Desulfovibrio vulgaris genome plasticity.</title>
        <authorList>
            <person name="Walker C.B."/>
            <person name="Stolyar S."/>
            <person name="Chivian D."/>
            <person name="Pinel N."/>
            <person name="Gabster J.A."/>
            <person name="Dehal P.S."/>
            <person name="He Z."/>
            <person name="Yang Z.K."/>
            <person name="Yen H.C."/>
            <person name="Zhou J."/>
            <person name="Wall J.D."/>
            <person name="Hazen T.C."/>
            <person name="Arkin A.P."/>
            <person name="Stahl D.A."/>
        </authorList>
    </citation>
    <scope>NUCLEOTIDE SEQUENCE [LARGE SCALE GENOMIC DNA]</scope>
    <source>
        <strain evidence="5">DP4</strain>
    </source>
</reference>